<evidence type="ECO:0000313" key="1">
    <source>
        <dbReference type="EMBL" id="MEV0973761.1"/>
    </source>
</evidence>
<reference evidence="1 2" key="1">
    <citation type="submission" date="2024-06" db="EMBL/GenBank/DDBJ databases">
        <title>The Natural Products Discovery Center: Release of the First 8490 Sequenced Strains for Exploring Actinobacteria Biosynthetic Diversity.</title>
        <authorList>
            <person name="Kalkreuter E."/>
            <person name="Kautsar S.A."/>
            <person name="Yang D."/>
            <person name="Bader C.D."/>
            <person name="Teijaro C.N."/>
            <person name="Fluegel L."/>
            <person name="Davis C.M."/>
            <person name="Simpson J.R."/>
            <person name="Lauterbach L."/>
            <person name="Steele A.D."/>
            <person name="Gui C."/>
            <person name="Meng S."/>
            <person name="Li G."/>
            <person name="Viehrig K."/>
            <person name="Ye F."/>
            <person name="Su P."/>
            <person name="Kiefer A.F."/>
            <person name="Nichols A."/>
            <person name="Cepeda A.J."/>
            <person name="Yan W."/>
            <person name="Fan B."/>
            <person name="Jiang Y."/>
            <person name="Adhikari A."/>
            <person name="Zheng C.-J."/>
            <person name="Schuster L."/>
            <person name="Cowan T.M."/>
            <person name="Smanski M.J."/>
            <person name="Chevrette M.G."/>
            <person name="De Carvalho L.P.S."/>
            <person name="Shen B."/>
        </authorList>
    </citation>
    <scope>NUCLEOTIDE SEQUENCE [LARGE SCALE GENOMIC DNA]</scope>
    <source>
        <strain evidence="1 2">NPDC050100</strain>
    </source>
</reference>
<organism evidence="1 2">
    <name type="scientific">Microtetraspora glauca</name>
    <dbReference type="NCBI Taxonomy" id="1996"/>
    <lineage>
        <taxon>Bacteria</taxon>
        <taxon>Bacillati</taxon>
        <taxon>Actinomycetota</taxon>
        <taxon>Actinomycetes</taxon>
        <taxon>Streptosporangiales</taxon>
        <taxon>Streptosporangiaceae</taxon>
        <taxon>Microtetraspora</taxon>
    </lineage>
</organism>
<accession>A0ABV3GQ40</accession>
<evidence type="ECO:0008006" key="3">
    <source>
        <dbReference type="Google" id="ProtNLM"/>
    </source>
</evidence>
<keyword evidence="2" id="KW-1185">Reference proteome</keyword>
<dbReference type="EMBL" id="JBFALK010000024">
    <property type="protein sequence ID" value="MEV0973761.1"/>
    <property type="molecule type" value="Genomic_DNA"/>
</dbReference>
<dbReference type="InterPro" id="IPR011047">
    <property type="entry name" value="Quinoprotein_ADH-like_sf"/>
</dbReference>
<sequence length="341" mass="36640">MALARVARLPASAALPYALRRDTTGAAAREQALAAFRGAHRTTTVAKVLATASRVATRKRPVAALNGVAASDWFCFDAKDDATEKWYPQGLSCGSDAGLSSPSAFAVSWYWKPDPTAEPERGIRVSFLNVATLRYAHVLLVEPDADGNPTPINVHAGGLVWYKNLLYVPDTTGGLRIFDLRDLSEGGLFGYSFMLPQSDMWRCDPALGARFSFASLDRSADPVLLVSGEYLTSGTGRVVRWALAADGTLAADADGTAVPVDAYNSPGQKIQGAVSYKGRWYFSQSGGTGANDRLLTALPGQAVQERKYPKGPEDLTVWRGKNTVWTVAEKPRGRVIFGVPL</sequence>
<name>A0ABV3GQ40_MICGL</name>
<comment type="caution">
    <text evidence="1">The sequence shown here is derived from an EMBL/GenBank/DDBJ whole genome shotgun (WGS) entry which is preliminary data.</text>
</comment>
<proteinExistence type="predicted"/>
<gene>
    <name evidence="1" type="ORF">AB0I59_34650</name>
</gene>
<evidence type="ECO:0000313" key="2">
    <source>
        <dbReference type="Proteomes" id="UP001551675"/>
    </source>
</evidence>
<dbReference type="SUPFAM" id="SSF50998">
    <property type="entry name" value="Quinoprotein alcohol dehydrogenase-like"/>
    <property type="match status" value="1"/>
</dbReference>
<protein>
    <recommendedName>
        <fullName evidence="3">Secreted protein</fullName>
    </recommendedName>
</protein>
<dbReference type="Proteomes" id="UP001551675">
    <property type="component" value="Unassembled WGS sequence"/>
</dbReference>
<dbReference type="RefSeq" id="WP_358139670.1">
    <property type="nucleotide sequence ID" value="NZ_JBFALK010000024.1"/>
</dbReference>